<sequence length="149" mass="16022">MIIPTLIVWIAPITILSNAVNCNIRWFIHRIIKAVIEIVIKKNNSPPNVSFVTADAVADTIIVMKWCAQIVTKVITPIIMIANVIIPPVISSSVCNSLLSLVGIQGLFLRFFGFLGTGGLGLGVKFGGCILGGAGLAIPQYWFNLSCKD</sequence>
<name>A0A8H4EQZ2_GIGMA</name>
<evidence type="ECO:0000313" key="3">
    <source>
        <dbReference type="Proteomes" id="UP000439903"/>
    </source>
</evidence>
<comment type="caution">
    <text evidence="2">The sequence shown here is derived from an EMBL/GenBank/DDBJ whole genome shotgun (WGS) entry which is preliminary data.</text>
</comment>
<gene>
    <name evidence="2" type="ORF">F8M41_007836</name>
</gene>
<keyword evidence="1" id="KW-0472">Membrane</keyword>
<evidence type="ECO:0000313" key="2">
    <source>
        <dbReference type="EMBL" id="KAF0538430.1"/>
    </source>
</evidence>
<feature type="transmembrane region" description="Helical" evidence="1">
    <location>
        <begin position="6"/>
        <end position="28"/>
    </location>
</feature>
<dbReference type="AlphaFoldDB" id="A0A8H4EQZ2"/>
<reference evidence="2 3" key="1">
    <citation type="journal article" date="2019" name="Environ. Microbiol.">
        <title>At the nexus of three kingdoms: the genome of the mycorrhizal fungus Gigaspora margarita provides insights into plant, endobacterial and fungal interactions.</title>
        <authorList>
            <person name="Venice F."/>
            <person name="Ghignone S."/>
            <person name="Salvioli di Fossalunga A."/>
            <person name="Amselem J."/>
            <person name="Novero M."/>
            <person name="Xianan X."/>
            <person name="Sedzielewska Toro K."/>
            <person name="Morin E."/>
            <person name="Lipzen A."/>
            <person name="Grigoriev I.V."/>
            <person name="Henrissat B."/>
            <person name="Martin F.M."/>
            <person name="Bonfante P."/>
        </authorList>
    </citation>
    <scope>NUCLEOTIDE SEQUENCE [LARGE SCALE GENOMIC DNA]</scope>
    <source>
        <strain evidence="2 3">BEG34</strain>
    </source>
</reference>
<evidence type="ECO:0000256" key="1">
    <source>
        <dbReference type="SAM" id="Phobius"/>
    </source>
</evidence>
<organism evidence="2 3">
    <name type="scientific">Gigaspora margarita</name>
    <dbReference type="NCBI Taxonomy" id="4874"/>
    <lineage>
        <taxon>Eukaryota</taxon>
        <taxon>Fungi</taxon>
        <taxon>Fungi incertae sedis</taxon>
        <taxon>Mucoromycota</taxon>
        <taxon>Glomeromycotina</taxon>
        <taxon>Glomeromycetes</taxon>
        <taxon>Diversisporales</taxon>
        <taxon>Gigasporaceae</taxon>
        <taxon>Gigaspora</taxon>
    </lineage>
</organism>
<dbReference type="Proteomes" id="UP000439903">
    <property type="component" value="Unassembled WGS sequence"/>
</dbReference>
<feature type="transmembrane region" description="Helical" evidence="1">
    <location>
        <begin position="122"/>
        <end position="143"/>
    </location>
</feature>
<keyword evidence="1" id="KW-0812">Transmembrane</keyword>
<keyword evidence="3" id="KW-1185">Reference proteome</keyword>
<protein>
    <submittedName>
        <fullName evidence="2">Uncharacterized protein</fullName>
    </submittedName>
</protein>
<feature type="transmembrane region" description="Helical" evidence="1">
    <location>
        <begin position="70"/>
        <end position="90"/>
    </location>
</feature>
<dbReference type="EMBL" id="WTPW01000181">
    <property type="protein sequence ID" value="KAF0538430.1"/>
    <property type="molecule type" value="Genomic_DNA"/>
</dbReference>
<proteinExistence type="predicted"/>
<feature type="transmembrane region" description="Helical" evidence="1">
    <location>
        <begin position="96"/>
        <end position="115"/>
    </location>
</feature>
<keyword evidence="1" id="KW-1133">Transmembrane helix</keyword>
<accession>A0A8H4EQZ2</accession>